<dbReference type="SUPFAM" id="SSF50370">
    <property type="entry name" value="Ricin B-like lectins"/>
    <property type="match status" value="3"/>
</dbReference>
<dbReference type="EMBL" id="FOAZ01000014">
    <property type="protein sequence ID" value="SEL87841.1"/>
    <property type="molecule type" value="Genomic_DNA"/>
</dbReference>
<feature type="domain" description="Ricin B lectin" evidence="2">
    <location>
        <begin position="36"/>
        <end position="163"/>
    </location>
</feature>
<dbReference type="Gene3D" id="2.60.40.10">
    <property type="entry name" value="Immunoglobulins"/>
    <property type="match status" value="1"/>
</dbReference>
<organism evidence="3 4">
    <name type="scientific">Streptacidiphilus jiangxiensis</name>
    <dbReference type="NCBI Taxonomy" id="235985"/>
    <lineage>
        <taxon>Bacteria</taxon>
        <taxon>Bacillati</taxon>
        <taxon>Actinomycetota</taxon>
        <taxon>Actinomycetes</taxon>
        <taxon>Kitasatosporales</taxon>
        <taxon>Streptomycetaceae</taxon>
        <taxon>Streptacidiphilus</taxon>
    </lineage>
</organism>
<name>A0A1H7TSY6_STRJI</name>
<dbReference type="InterPro" id="IPR015919">
    <property type="entry name" value="Cadherin-like_sf"/>
</dbReference>
<dbReference type="GO" id="GO:0005975">
    <property type="term" value="P:carbohydrate metabolic process"/>
    <property type="evidence" value="ECO:0007669"/>
    <property type="project" value="UniProtKB-ARBA"/>
</dbReference>
<dbReference type="InterPro" id="IPR000772">
    <property type="entry name" value="Ricin_B_lectin"/>
</dbReference>
<dbReference type="eggNOG" id="COG3828">
    <property type="taxonomic scope" value="Bacteria"/>
</dbReference>
<dbReference type="Gene3D" id="2.80.10.50">
    <property type="match status" value="3"/>
</dbReference>
<evidence type="ECO:0000313" key="3">
    <source>
        <dbReference type="EMBL" id="SEL87841.1"/>
    </source>
</evidence>
<feature type="signal peptide" evidence="1">
    <location>
        <begin position="1"/>
        <end position="30"/>
    </location>
</feature>
<keyword evidence="1" id="KW-0732">Signal</keyword>
<evidence type="ECO:0000256" key="1">
    <source>
        <dbReference type="SAM" id="SignalP"/>
    </source>
</evidence>
<dbReference type="Pfam" id="PF05345">
    <property type="entry name" value="He_PIG"/>
    <property type="match status" value="1"/>
</dbReference>
<gene>
    <name evidence="3" type="ORF">SAMN05414137_114185</name>
</gene>
<dbReference type="CDD" id="cd00161">
    <property type="entry name" value="beta-trefoil_Ricin-like"/>
    <property type="match status" value="2"/>
</dbReference>
<feature type="chain" id="PRO_5010198336" evidence="1">
    <location>
        <begin position="31"/>
        <end position="961"/>
    </location>
</feature>
<dbReference type="Pfam" id="PF00652">
    <property type="entry name" value="Ricin_B_lectin"/>
    <property type="match status" value="1"/>
</dbReference>
<dbReference type="Proteomes" id="UP000183015">
    <property type="component" value="Unassembled WGS sequence"/>
</dbReference>
<sequence>MNRSPRPRLLALAALAALTVTGLPALPAAAEPSATAAAGPVVVGGKCLDATAAGSASGQQVRLAACNGSAEQKFTWNADGGVRVDGKCLAVEGGSVANGALVHLAGCDHAAPDQRFAYQPDTTVLSAESGKCLQVQGGSAAEGAAVGLEPCNPAQALEQWQAASAPAFRYTVSVGTPAAGGDGDDTPSFPYLDRNGQFYYESAHSLYGATDSRSWDFYAGTDFDTATTASISNTGTNKDTTAFCDTSPTGVEATDAPSGSGYAHRNYCDLAGVWVDPDTGTWYGLVHNEFTPQPFGDGLHYDAIDYASSTDHGATWTIQGHAITSPFSTTRGDTKAFPNATYYYGDGDPRLFVDHRSGYFYVFYMSRLVDKKGGWAGFQEHVARAPIARKMSSASWSKWYDGSWSQPGRGGKESDVIPADGVGSGWVPPAQSYSPKTPGSAASQIAAGTTPVTSQLSVLNIAWDAYLGEYIGTPENEAGSDQPQHFYVTDDLATEKWTDIGSAGLPQSSWYRWFLDPANLTGSAVVGRTFRSYCEYSCPPDDVEYSQFTVAPSASGALPRPPVSSGVSYRIGAGDGAYLTQQGKALTTTASANGGASAQWTFTPTGDGFWTIANAASGKVLGVDSTTNAGRAWDASVSLGTPGLRPTVGQQWSIQSETRSPAAHGASRPTGSLRLVNRYSDLALSLTGGAHAVATAPQRDWNNLAARAGDNVAKAGDTRSVAAQTLRLTAAGGAARNTVAIAPPGDQTALAGTPITPLPLSATDSAPRPTLTWSATGLPAGLSLDRATGTVSGTPTTATTATVIVTVQDSSGSAARTAFTWSVAADLNGTHTLTIGSEALDDPNWSTTQGTQLDTWSANGGQNQSWTLAHQPDGSYTIANANSKLCLDDDGGNTAAGTAVIQWACGGGSNQEWRVTRLASGAYTVTNVHTGLLLTTASTADGAPVTQQADSGAALQQWTLG</sequence>
<evidence type="ECO:0000259" key="2">
    <source>
        <dbReference type="SMART" id="SM00458"/>
    </source>
</evidence>
<dbReference type="AlphaFoldDB" id="A0A1H7TSY6"/>
<dbReference type="Pfam" id="PF14200">
    <property type="entry name" value="RicinB_lectin_2"/>
    <property type="match status" value="2"/>
</dbReference>
<proteinExistence type="predicted"/>
<dbReference type="eggNOG" id="COG3525">
    <property type="taxonomic scope" value="Bacteria"/>
</dbReference>
<feature type="domain" description="Ricin B lectin" evidence="2">
    <location>
        <begin position="830"/>
        <end position="961"/>
    </location>
</feature>
<dbReference type="InterPro" id="IPR013783">
    <property type="entry name" value="Ig-like_fold"/>
</dbReference>
<accession>A0A1H7TSY6</accession>
<dbReference type="GO" id="GO:0016020">
    <property type="term" value="C:membrane"/>
    <property type="evidence" value="ECO:0007669"/>
    <property type="project" value="InterPro"/>
</dbReference>
<dbReference type="InterPro" id="IPR035992">
    <property type="entry name" value="Ricin_B-like_lectins"/>
</dbReference>
<protein>
    <submittedName>
        <fullName evidence="3">Putative Ig domain-containing protein</fullName>
    </submittedName>
</protein>
<dbReference type="eggNOG" id="COG1196">
    <property type="taxonomic scope" value="Bacteria"/>
</dbReference>
<dbReference type="SUPFAM" id="SSF49313">
    <property type="entry name" value="Cadherin-like"/>
    <property type="match status" value="1"/>
</dbReference>
<dbReference type="STRING" id="235985.SAMN05414137_114185"/>
<dbReference type="RefSeq" id="WP_161791321.1">
    <property type="nucleotide sequence ID" value="NZ_BBPN01000035.1"/>
</dbReference>
<reference evidence="4" key="1">
    <citation type="submission" date="2016-10" db="EMBL/GenBank/DDBJ databases">
        <authorList>
            <person name="Varghese N."/>
        </authorList>
    </citation>
    <scope>NUCLEOTIDE SEQUENCE [LARGE SCALE GENOMIC DNA]</scope>
    <source>
        <strain evidence="4">DSM 45096 / BCRC 16803 / CGMCC 4.1857 / CIP 109030 / JCM 12277 / KCTC 19219 / NBRC 100920 / 33214</strain>
    </source>
</reference>
<dbReference type="PROSITE" id="PS50231">
    <property type="entry name" value="RICIN_B_LECTIN"/>
    <property type="match status" value="2"/>
</dbReference>
<evidence type="ECO:0000313" key="4">
    <source>
        <dbReference type="Proteomes" id="UP000183015"/>
    </source>
</evidence>
<dbReference type="GO" id="GO:0005509">
    <property type="term" value="F:calcium ion binding"/>
    <property type="evidence" value="ECO:0007669"/>
    <property type="project" value="InterPro"/>
</dbReference>
<keyword evidence="4" id="KW-1185">Reference proteome</keyword>
<dbReference type="SMART" id="SM00458">
    <property type="entry name" value="RICIN"/>
    <property type="match status" value="2"/>
</dbReference>